<dbReference type="AlphaFoldDB" id="A0A2M8GKZ9"/>
<dbReference type="InterPro" id="IPR002686">
    <property type="entry name" value="Transposase_17"/>
</dbReference>
<accession>A0A2M8GKZ9</accession>
<evidence type="ECO:0000259" key="1">
    <source>
        <dbReference type="SMART" id="SM01321"/>
    </source>
</evidence>
<sequence length="215" mass="25952">MRRKEKFRSQMIYHIFNKSIANFRIFSSSDIRVRFIETLDYYNNDSLKYKYSVAKEKKVYQYNNILIPKSGAFVKFLSYNIMPDHYHLVTKIVNDDYLSKYLGIVENSYCRYFNIKFRRNGPLFQSRFKAVRIRTNEQLLHVTRYVHLNPTTAGLVDKPEDWPDSSYPDIITDEKYLRKYLTEISIKTPTTYKKFVENNLDYQKKLKQIKKLLLE</sequence>
<dbReference type="Gene3D" id="3.30.70.1290">
    <property type="entry name" value="Transposase IS200-like"/>
    <property type="match status" value="1"/>
</dbReference>
<dbReference type="GO" id="GO:0003677">
    <property type="term" value="F:DNA binding"/>
    <property type="evidence" value="ECO:0007669"/>
    <property type="project" value="InterPro"/>
</dbReference>
<dbReference type="Pfam" id="PF01797">
    <property type="entry name" value="Y1_Tnp"/>
    <property type="match status" value="1"/>
</dbReference>
<dbReference type="SUPFAM" id="SSF143422">
    <property type="entry name" value="Transposase IS200-like"/>
    <property type="match status" value="1"/>
</dbReference>
<dbReference type="SMART" id="SM01321">
    <property type="entry name" value="Y1_Tnp"/>
    <property type="match status" value="1"/>
</dbReference>
<feature type="domain" description="Transposase IS200-like" evidence="1">
    <location>
        <begin position="8"/>
        <end position="149"/>
    </location>
</feature>
<dbReference type="Proteomes" id="UP000229370">
    <property type="component" value="Unassembled WGS sequence"/>
</dbReference>
<comment type="caution">
    <text evidence="2">The sequence shown here is derived from an EMBL/GenBank/DDBJ whole genome shotgun (WGS) entry which is preliminary data.</text>
</comment>
<organism evidence="2 3">
    <name type="scientific">Candidatus Roizmanbacteria bacterium CG_4_8_14_3_um_filter_36_10</name>
    <dbReference type="NCBI Taxonomy" id="1974834"/>
    <lineage>
        <taxon>Bacteria</taxon>
        <taxon>Candidatus Roizmaniibacteriota</taxon>
    </lineage>
</organism>
<protein>
    <recommendedName>
        <fullName evidence="1">Transposase IS200-like domain-containing protein</fullName>
    </recommendedName>
</protein>
<dbReference type="PANTHER" id="PTHR34322:SF2">
    <property type="entry name" value="TRANSPOSASE IS200-LIKE DOMAIN-CONTAINING PROTEIN"/>
    <property type="match status" value="1"/>
</dbReference>
<proteinExistence type="predicted"/>
<dbReference type="GO" id="GO:0004803">
    <property type="term" value="F:transposase activity"/>
    <property type="evidence" value="ECO:0007669"/>
    <property type="project" value="InterPro"/>
</dbReference>
<evidence type="ECO:0000313" key="2">
    <source>
        <dbReference type="EMBL" id="PJC81225.1"/>
    </source>
</evidence>
<dbReference type="PANTHER" id="PTHR34322">
    <property type="entry name" value="TRANSPOSASE, Y1_TNP DOMAIN-CONTAINING"/>
    <property type="match status" value="1"/>
</dbReference>
<gene>
    <name evidence="2" type="ORF">CO007_05815</name>
</gene>
<evidence type="ECO:0000313" key="3">
    <source>
        <dbReference type="Proteomes" id="UP000229370"/>
    </source>
</evidence>
<dbReference type="EMBL" id="PFQK01000100">
    <property type="protein sequence ID" value="PJC81225.1"/>
    <property type="molecule type" value="Genomic_DNA"/>
</dbReference>
<name>A0A2M8GKZ9_9BACT</name>
<dbReference type="InterPro" id="IPR036515">
    <property type="entry name" value="Transposase_17_sf"/>
</dbReference>
<dbReference type="GO" id="GO:0006313">
    <property type="term" value="P:DNA transposition"/>
    <property type="evidence" value="ECO:0007669"/>
    <property type="project" value="InterPro"/>
</dbReference>
<reference evidence="3" key="1">
    <citation type="submission" date="2017-09" db="EMBL/GenBank/DDBJ databases">
        <title>Depth-based differentiation of microbial function through sediment-hosted aquifers and enrichment of novel symbionts in the deep terrestrial subsurface.</title>
        <authorList>
            <person name="Probst A.J."/>
            <person name="Ladd B."/>
            <person name="Jarett J.K."/>
            <person name="Geller-Mcgrath D.E."/>
            <person name="Sieber C.M.K."/>
            <person name="Emerson J.B."/>
            <person name="Anantharaman K."/>
            <person name="Thomas B.C."/>
            <person name="Malmstrom R."/>
            <person name="Stieglmeier M."/>
            <person name="Klingl A."/>
            <person name="Woyke T."/>
            <person name="Ryan C.M."/>
            <person name="Banfield J.F."/>
        </authorList>
    </citation>
    <scope>NUCLEOTIDE SEQUENCE [LARGE SCALE GENOMIC DNA]</scope>
</reference>